<dbReference type="EMBL" id="AGZO01000014">
    <property type="protein sequence ID" value="EKN16792.1"/>
    <property type="molecule type" value="Genomic_DNA"/>
</dbReference>
<gene>
    <name evidence="3" type="ORF">HMPREF1076_01926</name>
    <name evidence="2" type="ORF">HMPREF1076_05146</name>
    <name evidence="1" type="ORF">HMPREF1076_05305</name>
</gene>
<evidence type="ECO:0000313" key="2">
    <source>
        <dbReference type="EMBL" id="EKN06676.1"/>
    </source>
</evidence>
<protein>
    <submittedName>
        <fullName evidence="1">Uncharacterized protein</fullName>
    </submittedName>
</protein>
<dbReference type="EMBL" id="AGZO01000045">
    <property type="protein sequence ID" value="EKN06103.1"/>
    <property type="molecule type" value="Genomic_DNA"/>
</dbReference>
<proteinExistence type="predicted"/>
<dbReference type="PATRIC" id="fig|999418.3.peg.5212"/>
<sequence>MKQEIKELLDSIKGHNPKCPFTQNEAIANYLIQQLEGFSIERAKDIFNDSITLLEKQIIHNVD</sequence>
<dbReference type="Proteomes" id="UP000006330">
    <property type="component" value="Unassembled WGS sequence"/>
</dbReference>
<reference evidence="1 4" key="1">
    <citation type="submission" date="2012-02" db="EMBL/GenBank/DDBJ databases">
        <title>The Genome Sequence of Parabacteroides goldsteinii CL02T12C30.</title>
        <authorList>
            <consortium name="The Broad Institute Genome Sequencing Platform"/>
            <person name="Earl A."/>
            <person name="Ward D."/>
            <person name="Feldgarden M."/>
            <person name="Gevers D."/>
            <person name="Zitomersky N.L."/>
            <person name="Coyne M.J."/>
            <person name="Comstock L.E."/>
            <person name="Young S.K."/>
            <person name="Zeng Q."/>
            <person name="Gargeya S."/>
            <person name="Fitzgerald M."/>
            <person name="Haas B."/>
            <person name="Abouelleil A."/>
            <person name="Alvarado L."/>
            <person name="Arachchi H.M."/>
            <person name="Berlin A."/>
            <person name="Chapman S.B."/>
            <person name="Gearin G."/>
            <person name="Goldberg J."/>
            <person name="Griggs A."/>
            <person name="Gujja S."/>
            <person name="Hansen M."/>
            <person name="Heiman D."/>
            <person name="Howarth C."/>
            <person name="Larimer J."/>
            <person name="Lui A."/>
            <person name="MacDonald P.J.P."/>
            <person name="McCowen C."/>
            <person name="Montmayeur A."/>
            <person name="Murphy C."/>
            <person name="Neiman D."/>
            <person name="Pearson M."/>
            <person name="Priest M."/>
            <person name="Roberts A."/>
            <person name="Saif S."/>
            <person name="Shea T."/>
            <person name="Sisk P."/>
            <person name="Stolte C."/>
            <person name="Sykes S."/>
            <person name="Wortman J."/>
            <person name="Nusbaum C."/>
            <person name="Birren B."/>
        </authorList>
    </citation>
    <scope>NUCLEOTIDE SEQUENCE [LARGE SCALE GENOMIC DNA]</scope>
    <source>
        <strain evidence="1 4">CL02T12C30</strain>
    </source>
</reference>
<name>K5ZRR4_9BACT</name>
<dbReference type="RefSeq" id="WP_007653568.1">
    <property type="nucleotide sequence ID" value="NZ_JH976472.1"/>
</dbReference>
<accession>K5ZRR4</accession>
<dbReference type="EMBL" id="AGZO01000041">
    <property type="protein sequence ID" value="EKN06676.1"/>
    <property type="molecule type" value="Genomic_DNA"/>
</dbReference>
<dbReference type="AlphaFoldDB" id="K5ZRR4"/>
<organism evidence="1 4">
    <name type="scientific">Parabacteroides goldsteinii CL02T12C30</name>
    <dbReference type="NCBI Taxonomy" id="999418"/>
    <lineage>
        <taxon>Bacteria</taxon>
        <taxon>Pseudomonadati</taxon>
        <taxon>Bacteroidota</taxon>
        <taxon>Bacteroidia</taxon>
        <taxon>Bacteroidales</taxon>
        <taxon>Tannerellaceae</taxon>
        <taxon>Parabacteroides</taxon>
    </lineage>
</organism>
<evidence type="ECO:0000313" key="1">
    <source>
        <dbReference type="EMBL" id="EKN06103.1"/>
    </source>
</evidence>
<dbReference type="HOGENOM" id="CLU_2881801_0_0_10"/>
<comment type="caution">
    <text evidence="1">The sequence shown here is derived from an EMBL/GenBank/DDBJ whole genome shotgun (WGS) entry which is preliminary data.</text>
</comment>
<evidence type="ECO:0000313" key="3">
    <source>
        <dbReference type="EMBL" id="EKN16792.1"/>
    </source>
</evidence>
<evidence type="ECO:0000313" key="4">
    <source>
        <dbReference type="Proteomes" id="UP000006330"/>
    </source>
</evidence>